<dbReference type="OrthoDB" id="511992at2"/>
<dbReference type="RefSeq" id="WP_057934716.1">
    <property type="nucleotide sequence ID" value="NZ_LMZQ01000038.1"/>
</dbReference>
<organism evidence="5 6">
    <name type="scientific">Pedobacter ginsenosidimutans</name>
    <dbReference type="NCBI Taxonomy" id="687842"/>
    <lineage>
        <taxon>Bacteria</taxon>
        <taxon>Pseudomonadati</taxon>
        <taxon>Bacteroidota</taxon>
        <taxon>Sphingobacteriia</taxon>
        <taxon>Sphingobacteriales</taxon>
        <taxon>Sphingobacteriaceae</taxon>
        <taxon>Pedobacter</taxon>
    </lineage>
</organism>
<dbReference type="PANTHER" id="PTHR46796:SF13">
    <property type="entry name" value="HTH-TYPE TRANSCRIPTIONAL ACTIVATOR RHAS"/>
    <property type="match status" value="1"/>
</dbReference>
<dbReference type="PROSITE" id="PS01124">
    <property type="entry name" value="HTH_ARAC_FAMILY_2"/>
    <property type="match status" value="1"/>
</dbReference>
<keyword evidence="1" id="KW-0805">Transcription regulation</keyword>
<dbReference type="SUPFAM" id="SSF46689">
    <property type="entry name" value="Homeodomain-like"/>
    <property type="match status" value="1"/>
</dbReference>
<evidence type="ECO:0000256" key="1">
    <source>
        <dbReference type="ARBA" id="ARBA00023015"/>
    </source>
</evidence>
<dbReference type="Pfam" id="PF12833">
    <property type="entry name" value="HTH_18"/>
    <property type="match status" value="1"/>
</dbReference>
<accession>A0A0T5VJ77</accession>
<name>A0A0T5VJ77_9SPHI</name>
<dbReference type="InterPro" id="IPR050204">
    <property type="entry name" value="AraC_XylS_family_regulators"/>
</dbReference>
<dbReference type="InterPro" id="IPR046532">
    <property type="entry name" value="DUF6597"/>
</dbReference>
<dbReference type="AlphaFoldDB" id="A0A0T5VJ77"/>
<gene>
    <name evidence="5" type="ORF">ASU31_23665</name>
</gene>
<keyword evidence="6" id="KW-1185">Reference proteome</keyword>
<dbReference type="GO" id="GO:0043565">
    <property type="term" value="F:sequence-specific DNA binding"/>
    <property type="evidence" value="ECO:0007669"/>
    <property type="project" value="InterPro"/>
</dbReference>
<dbReference type="GO" id="GO:0003700">
    <property type="term" value="F:DNA-binding transcription factor activity"/>
    <property type="evidence" value="ECO:0007669"/>
    <property type="project" value="InterPro"/>
</dbReference>
<dbReference type="Pfam" id="PF20240">
    <property type="entry name" value="DUF6597"/>
    <property type="match status" value="1"/>
</dbReference>
<dbReference type="InterPro" id="IPR009057">
    <property type="entry name" value="Homeodomain-like_sf"/>
</dbReference>
<protein>
    <recommendedName>
        <fullName evidence="4">HTH araC/xylS-type domain-containing protein</fullName>
    </recommendedName>
</protein>
<evidence type="ECO:0000256" key="2">
    <source>
        <dbReference type="ARBA" id="ARBA00023125"/>
    </source>
</evidence>
<keyword evidence="2" id="KW-0238">DNA-binding</keyword>
<evidence type="ECO:0000256" key="3">
    <source>
        <dbReference type="ARBA" id="ARBA00023163"/>
    </source>
</evidence>
<evidence type="ECO:0000313" key="6">
    <source>
        <dbReference type="Proteomes" id="UP000051950"/>
    </source>
</evidence>
<dbReference type="InterPro" id="IPR018060">
    <property type="entry name" value="HTH_AraC"/>
</dbReference>
<reference evidence="5 6" key="1">
    <citation type="submission" date="2015-11" db="EMBL/GenBank/DDBJ databases">
        <title>Sequence of Pedobacter ginsenosidimutans.</title>
        <authorList>
            <person name="Carson E."/>
            <person name="Keyser V."/>
            <person name="Newman J."/>
            <person name="Miller J."/>
        </authorList>
    </citation>
    <scope>NUCLEOTIDE SEQUENCE [LARGE SCALE GENOMIC DNA]</scope>
    <source>
        <strain evidence="5 6">KACC 14530</strain>
    </source>
</reference>
<evidence type="ECO:0000259" key="4">
    <source>
        <dbReference type="PROSITE" id="PS01124"/>
    </source>
</evidence>
<feature type="domain" description="HTH araC/xylS-type" evidence="4">
    <location>
        <begin position="155"/>
        <end position="257"/>
    </location>
</feature>
<evidence type="ECO:0000313" key="5">
    <source>
        <dbReference type="EMBL" id="KRT13620.1"/>
    </source>
</evidence>
<comment type="caution">
    <text evidence="5">The sequence shown here is derived from an EMBL/GenBank/DDBJ whole genome shotgun (WGS) entry which is preliminary data.</text>
</comment>
<dbReference type="Gene3D" id="1.10.10.60">
    <property type="entry name" value="Homeodomain-like"/>
    <property type="match status" value="1"/>
</dbReference>
<dbReference type="SMART" id="SM00342">
    <property type="entry name" value="HTH_ARAC"/>
    <property type="match status" value="1"/>
</dbReference>
<proteinExistence type="predicted"/>
<dbReference type="Proteomes" id="UP000051950">
    <property type="component" value="Unassembled WGS sequence"/>
</dbReference>
<dbReference type="STRING" id="687842.ASU31_23665"/>
<dbReference type="EMBL" id="LMZQ01000038">
    <property type="protein sequence ID" value="KRT13620.1"/>
    <property type="molecule type" value="Genomic_DNA"/>
</dbReference>
<keyword evidence="3" id="KW-0804">Transcription</keyword>
<sequence length="269" mass="31263">MQLPPQHLLQGLVKHYLIIDQKTSVQQYYRMFSDGNPGIVFHLKDPFLQWDEENLIAQLQPQSFIYGQLTHHNTIIATGNLNMIVVVLEPYALFTHFRTAAYELNDHAIPLEDLFAQEARNLEEQILTALTTDAAIGIIENFLLKHMPSQRHLTADFTMAMKLIYQHQGIVSVEDLLKALPTTERQLERKFREHIGSSPKRFADTIKFQHFLKLLQKQPHKKKIAALIYESGYYDHAHLNRNFRKMTGFTPAHYKDTTHMLAINLMPLH</sequence>
<dbReference type="PANTHER" id="PTHR46796">
    <property type="entry name" value="HTH-TYPE TRANSCRIPTIONAL ACTIVATOR RHAS-RELATED"/>
    <property type="match status" value="1"/>
</dbReference>